<keyword evidence="4" id="KW-0808">Transferase</keyword>
<dbReference type="RefSeq" id="WP_202246127.1">
    <property type="nucleotide sequence ID" value="NZ_JAESIY010000012.1"/>
</dbReference>
<feature type="domain" description="Histidine kinase" evidence="9">
    <location>
        <begin position="402"/>
        <end position="591"/>
    </location>
</feature>
<dbReference type="InterPro" id="IPR001610">
    <property type="entry name" value="PAC"/>
</dbReference>
<dbReference type="InterPro" id="IPR003594">
    <property type="entry name" value="HATPase_dom"/>
</dbReference>
<feature type="domain" description="PAC" evidence="11">
    <location>
        <begin position="83"/>
        <end position="137"/>
    </location>
</feature>
<dbReference type="SUPFAM" id="SSF55785">
    <property type="entry name" value="PYP-like sensor domain (PAS domain)"/>
    <property type="match status" value="3"/>
</dbReference>
<dbReference type="NCBIfam" id="TIGR00229">
    <property type="entry name" value="sensory_box"/>
    <property type="match status" value="2"/>
</dbReference>
<name>A0A937FD39_9BACT</name>
<dbReference type="InterPro" id="IPR000014">
    <property type="entry name" value="PAS"/>
</dbReference>
<dbReference type="GO" id="GO:0000155">
    <property type="term" value="F:phosphorelay sensor kinase activity"/>
    <property type="evidence" value="ECO:0007669"/>
    <property type="project" value="InterPro"/>
</dbReference>
<dbReference type="SMART" id="SM00086">
    <property type="entry name" value="PAC"/>
    <property type="match status" value="2"/>
</dbReference>
<dbReference type="SMART" id="SM00387">
    <property type="entry name" value="HATPase_c"/>
    <property type="match status" value="1"/>
</dbReference>
<dbReference type="SMART" id="SM00091">
    <property type="entry name" value="PAS"/>
    <property type="match status" value="2"/>
</dbReference>
<keyword evidence="5" id="KW-0547">Nucleotide-binding</keyword>
<evidence type="ECO:0000256" key="7">
    <source>
        <dbReference type="ARBA" id="ARBA00022840"/>
    </source>
</evidence>
<dbReference type="InterPro" id="IPR035965">
    <property type="entry name" value="PAS-like_dom_sf"/>
</dbReference>
<evidence type="ECO:0000259" key="11">
    <source>
        <dbReference type="PROSITE" id="PS50113"/>
    </source>
</evidence>
<comment type="caution">
    <text evidence="12">The sequence shown here is derived from an EMBL/GenBank/DDBJ whole genome shotgun (WGS) entry which is preliminary data.</text>
</comment>
<dbReference type="GO" id="GO:0005524">
    <property type="term" value="F:ATP binding"/>
    <property type="evidence" value="ECO:0007669"/>
    <property type="project" value="UniProtKB-KW"/>
</dbReference>
<sequence length="591" mass="67233">MVVDTLYITDEMERVKLIADHTTNFIVFTDADGLITWVNKTFEKVTEYSLDEVVGRKPGDVLQGPLTNVDTISFMSKNIKDAVRFKIDVINYTKSGKEYWVELDIIPLKDEENNLVGYMSIQSDVSNVKMVIAEMLNAKAILRTVLDTVPFHVSVKDAQGRFMFYNQAFLNDFMQGNVENEALVPRKLSPIEHKILTTNKKVVLEQNLVIRGEVRTFLTLKFPVENSVGQVAMVGRVSIDFTELKQTKETLREQEQLYFSTVKSIHDGLVTIDKDFKISYMNPSAERMMGYKLKEVKGTFFYKVLHFSFTAEDEEIINPLQCVLGSGADLLKNEMFVHSKCGKKIPVESSLTEMQDSNENYAGIVVFFKDISDRVARTRLEENMEVRRMAAMIEGQEGERSRIAKELHDGLGQMLNLIKMKLYLNAKQFDDELIHLIDDTIQEATRMSENLVPAKLRDFDLATALNALIKQLNTIYDPKISFYSSVSNEIVANKKINLYRIAQEAINNALKHSGATQISVSLIEDDNIIRLSIEDNGRGIENNNMEEEDLKTKTFHHGLANMKERTKIMNGFLIIESNKGLGTLVISEIPK</sequence>
<evidence type="ECO:0000256" key="3">
    <source>
        <dbReference type="ARBA" id="ARBA00022553"/>
    </source>
</evidence>
<protein>
    <recommendedName>
        <fullName evidence="2">histidine kinase</fullName>
        <ecNumber evidence="2">2.7.13.3</ecNumber>
    </recommendedName>
</protein>
<dbReference type="InterPro" id="IPR000700">
    <property type="entry name" value="PAS-assoc_C"/>
</dbReference>
<gene>
    <name evidence="12" type="ORF">JL102_19430</name>
</gene>
<accession>A0A937FD39</accession>
<evidence type="ECO:0000313" key="12">
    <source>
        <dbReference type="EMBL" id="MBL3658333.1"/>
    </source>
</evidence>
<dbReference type="InterPro" id="IPR050482">
    <property type="entry name" value="Sensor_HK_TwoCompSys"/>
</dbReference>
<dbReference type="PROSITE" id="PS50113">
    <property type="entry name" value="PAC"/>
    <property type="match status" value="1"/>
</dbReference>
<keyword evidence="6" id="KW-0418">Kinase</keyword>
<keyword evidence="8" id="KW-0902">Two-component regulatory system</keyword>
<reference evidence="12" key="1">
    <citation type="submission" date="2021-01" db="EMBL/GenBank/DDBJ databases">
        <title>Fulvivirga kasyanovii gen. nov., sp nov., a novel member of the phylum Bacteroidetes isolated from seawater in a mussel farm.</title>
        <authorList>
            <person name="Zhao L.-H."/>
            <person name="Wang Z.-J."/>
        </authorList>
    </citation>
    <scope>NUCLEOTIDE SEQUENCE</scope>
    <source>
        <strain evidence="12">2943</strain>
    </source>
</reference>
<dbReference type="PROSITE" id="PS50109">
    <property type="entry name" value="HIS_KIN"/>
    <property type="match status" value="1"/>
</dbReference>
<dbReference type="GO" id="GO:0046983">
    <property type="term" value="F:protein dimerization activity"/>
    <property type="evidence" value="ECO:0007669"/>
    <property type="project" value="InterPro"/>
</dbReference>
<dbReference type="SUPFAM" id="SSF55874">
    <property type="entry name" value="ATPase domain of HSP90 chaperone/DNA topoisomerase II/histidine kinase"/>
    <property type="match status" value="1"/>
</dbReference>
<dbReference type="InterPro" id="IPR013767">
    <property type="entry name" value="PAS_fold"/>
</dbReference>
<dbReference type="Gene3D" id="3.30.450.20">
    <property type="entry name" value="PAS domain"/>
    <property type="match status" value="3"/>
</dbReference>
<dbReference type="PROSITE" id="PS50112">
    <property type="entry name" value="PAS"/>
    <property type="match status" value="2"/>
</dbReference>
<evidence type="ECO:0000256" key="8">
    <source>
        <dbReference type="ARBA" id="ARBA00023012"/>
    </source>
</evidence>
<dbReference type="GO" id="GO:0006355">
    <property type="term" value="P:regulation of DNA-templated transcription"/>
    <property type="evidence" value="ECO:0007669"/>
    <property type="project" value="InterPro"/>
</dbReference>
<evidence type="ECO:0000256" key="5">
    <source>
        <dbReference type="ARBA" id="ARBA00022741"/>
    </source>
</evidence>
<evidence type="ECO:0000259" key="10">
    <source>
        <dbReference type="PROSITE" id="PS50112"/>
    </source>
</evidence>
<dbReference type="GO" id="GO:0016020">
    <property type="term" value="C:membrane"/>
    <property type="evidence" value="ECO:0007669"/>
    <property type="project" value="InterPro"/>
</dbReference>
<keyword evidence="7" id="KW-0067">ATP-binding</keyword>
<comment type="catalytic activity">
    <reaction evidence="1">
        <text>ATP + protein L-histidine = ADP + protein N-phospho-L-histidine.</text>
        <dbReference type="EC" id="2.7.13.3"/>
    </reaction>
</comment>
<organism evidence="12 13">
    <name type="scientific">Fulvivirga sediminis</name>
    <dbReference type="NCBI Taxonomy" id="2803949"/>
    <lineage>
        <taxon>Bacteria</taxon>
        <taxon>Pseudomonadati</taxon>
        <taxon>Bacteroidota</taxon>
        <taxon>Cytophagia</taxon>
        <taxon>Cytophagales</taxon>
        <taxon>Fulvivirgaceae</taxon>
        <taxon>Fulvivirga</taxon>
    </lineage>
</organism>
<dbReference type="EMBL" id="JAESIY010000012">
    <property type="protein sequence ID" value="MBL3658333.1"/>
    <property type="molecule type" value="Genomic_DNA"/>
</dbReference>
<dbReference type="InterPro" id="IPR005467">
    <property type="entry name" value="His_kinase_dom"/>
</dbReference>
<dbReference type="Pfam" id="PF00989">
    <property type="entry name" value="PAS"/>
    <property type="match status" value="1"/>
</dbReference>
<evidence type="ECO:0000313" key="13">
    <source>
        <dbReference type="Proteomes" id="UP000659388"/>
    </source>
</evidence>
<dbReference type="AlphaFoldDB" id="A0A937FD39"/>
<dbReference type="InterPro" id="IPR036890">
    <property type="entry name" value="HATPase_C_sf"/>
</dbReference>
<dbReference type="CDD" id="cd16917">
    <property type="entry name" value="HATPase_UhpB-NarQ-NarX-like"/>
    <property type="match status" value="1"/>
</dbReference>
<evidence type="ECO:0000256" key="4">
    <source>
        <dbReference type="ARBA" id="ARBA00022679"/>
    </source>
</evidence>
<evidence type="ECO:0000256" key="1">
    <source>
        <dbReference type="ARBA" id="ARBA00000085"/>
    </source>
</evidence>
<evidence type="ECO:0000256" key="6">
    <source>
        <dbReference type="ARBA" id="ARBA00022777"/>
    </source>
</evidence>
<dbReference type="CDD" id="cd00130">
    <property type="entry name" value="PAS"/>
    <property type="match status" value="2"/>
</dbReference>
<proteinExistence type="predicted"/>
<dbReference type="Proteomes" id="UP000659388">
    <property type="component" value="Unassembled WGS sequence"/>
</dbReference>
<dbReference type="InterPro" id="IPR011712">
    <property type="entry name" value="Sig_transdc_His_kin_sub3_dim/P"/>
</dbReference>
<dbReference type="Pfam" id="PF07730">
    <property type="entry name" value="HisKA_3"/>
    <property type="match status" value="1"/>
</dbReference>
<evidence type="ECO:0000256" key="2">
    <source>
        <dbReference type="ARBA" id="ARBA00012438"/>
    </source>
</evidence>
<dbReference type="Gene3D" id="1.20.5.1930">
    <property type="match status" value="1"/>
</dbReference>
<dbReference type="Gene3D" id="3.30.565.10">
    <property type="entry name" value="Histidine kinase-like ATPase, C-terminal domain"/>
    <property type="match status" value="1"/>
</dbReference>
<dbReference type="EC" id="2.7.13.3" evidence="2"/>
<feature type="domain" description="PAS" evidence="10">
    <location>
        <begin position="11"/>
        <end position="56"/>
    </location>
</feature>
<dbReference type="Pfam" id="PF13426">
    <property type="entry name" value="PAS_9"/>
    <property type="match status" value="1"/>
</dbReference>
<dbReference type="PANTHER" id="PTHR24421">
    <property type="entry name" value="NITRATE/NITRITE SENSOR PROTEIN NARX-RELATED"/>
    <property type="match status" value="1"/>
</dbReference>
<dbReference type="PANTHER" id="PTHR24421:SF10">
    <property type="entry name" value="NITRATE_NITRITE SENSOR PROTEIN NARQ"/>
    <property type="match status" value="1"/>
</dbReference>
<feature type="domain" description="PAS" evidence="10">
    <location>
        <begin position="254"/>
        <end position="327"/>
    </location>
</feature>
<keyword evidence="13" id="KW-1185">Reference proteome</keyword>
<evidence type="ECO:0000259" key="9">
    <source>
        <dbReference type="PROSITE" id="PS50109"/>
    </source>
</evidence>
<keyword evidence="3" id="KW-0597">Phosphoprotein</keyword>
<dbReference type="Pfam" id="PF02518">
    <property type="entry name" value="HATPase_c"/>
    <property type="match status" value="1"/>
</dbReference>